<evidence type="ECO:0000256" key="2">
    <source>
        <dbReference type="ARBA" id="ARBA00022448"/>
    </source>
</evidence>
<evidence type="ECO:0000313" key="8">
    <source>
        <dbReference type="EMBL" id="QYM79512.1"/>
    </source>
</evidence>
<dbReference type="InterPro" id="IPR050495">
    <property type="entry name" value="ATG22/LtaA_families"/>
</dbReference>
<feature type="transmembrane region" description="Helical" evidence="6">
    <location>
        <begin position="91"/>
        <end position="109"/>
    </location>
</feature>
<feature type="transmembrane region" description="Helical" evidence="6">
    <location>
        <begin position="152"/>
        <end position="176"/>
    </location>
</feature>
<evidence type="ECO:0000256" key="4">
    <source>
        <dbReference type="ARBA" id="ARBA00022989"/>
    </source>
</evidence>
<evidence type="ECO:0000256" key="5">
    <source>
        <dbReference type="ARBA" id="ARBA00023136"/>
    </source>
</evidence>
<dbReference type="GO" id="GO:0022857">
    <property type="term" value="F:transmembrane transporter activity"/>
    <property type="evidence" value="ECO:0007669"/>
    <property type="project" value="InterPro"/>
</dbReference>
<evidence type="ECO:0000256" key="3">
    <source>
        <dbReference type="ARBA" id="ARBA00022692"/>
    </source>
</evidence>
<feature type="transmembrane region" description="Helical" evidence="6">
    <location>
        <begin position="275"/>
        <end position="293"/>
    </location>
</feature>
<evidence type="ECO:0000256" key="1">
    <source>
        <dbReference type="ARBA" id="ARBA00004127"/>
    </source>
</evidence>
<sequence>MSSVSTVSPFDPPPVRKREIFGWCCFDFANSAFTTVIITVVYAVYFMRVVAGNDPRGPGWWGTALAVSQVVVILLAPLLGAVADVTARKKTFLMGSAVVCSIATAALYFTGAGDVWLALALVIVANMTFSLGENFCAAFLPEISTAENVGRISGFGWAFGYLGGLVSLVLALVILQSGEGRAPWTFVMTGAFFLLACLPTLLLRERARRRSLAKGESYVSLAWGQIREMRRDLPQHRTLARFFLAMTLYMVGLTAVIAFASVFATQTLHMTQSEVIVLFIVLQVAGVAGAYGFGLLQDRLGAKVSLVLSLALWLIVCGWAAVCHTKGEFYAIGVIAGAAMGSLQSSGRAVVSGLTPPGRGGEFFGYWGFFGKLAGVFGPFMFGWVTTGFGFQAAIVVTGLFFASGLAVVAALPFGARRR</sequence>
<dbReference type="Proteomes" id="UP000825051">
    <property type="component" value="Chromosome"/>
</dbReference>
<dbReference type="SUPFAM" id="SSF103473">
    <property type="entry name" value="MFS general substrate transporter"/>
    <property type="match status" value="1"/>
</dbReference>
<keyword evidence="2" id="KW-0813">Transport</keyword>
<dbReference type="PROSITE" id="PS50850">
    <property type="entry name" value="MFS"/>
    <property type="match status" value="1"/>
</dbReference>
<dbReference type="PANTHER" id="PTHR23519:SF1">
    <property type="entry name" value="AUTOPHAGY-RELATED PROTEIN 22"/>
    <property type="match status" value="1"/>
</dbReference>
<dbReference type="GO" id="GO:0012505">
    <property type="term" value="C:endomembrane system"/>
    <property type="evidence" value="ECO:0007669"/>
    <property type="project" value="UniProtKB-SubCell"/>
</dbReference>
<dbReference type="RefSeq" id="WP_220163470.1">
    <property type="nucleotide sequence ID" value="NZ_CP080507.1"/>
</dbReference>
<feature type="transmembrane region" description="Helical" evidence="6">
    <location>
        <begin position="239"/>
        <end position="263"/>
    </location>
</feature>
<keyword evidence="3 6" id="KW-0812">Transmembrane</keyword>
<organism evidence="8 9">
    <name type="scientific">Horticoccus luteus</name>
    <dbReference type="NCBI Taxonomy" id="2862869"/>
    <lineage>
        <taxon>Bacteria</taxon>
        <taxon>Pseudomonadati</taxon>
        <taxon>Verrucomicrobiota</taxon>
        <taxon>Opitutia</taxon>
        <taxon>Opitutales</taxon>
        <taxon>Opitutaceae</taxon>
        <taxon>Horticoccus</taxon>
    </lineage>
</organism>
<keyword evidence="4 6" id="KW-1133">Transmembrane helix</keyword>
<dbReference type="EMBL" id="CP080507">
    <property type="protein sequence ID" value="QYM79512.1"/>
    <property type="molecule type" value="Genomic_DNA"/>
</dbReference>
<evidence type="ECO:0000313" key="9">
    <source>
        <dbReference type="Proteomes" id="UP000825051"/>
    </source>
</evidence>
<evidence type="ECO:0000259" key="7">
    <source>
        <dbReference type="PROSITE" id="PS50850"/>
    </source>
</evidence>
<dbReference type="KEGG" id="ole:K0B96_02535"/>
<feature type="transmembrane region" description="Helical" evidence="6">
    <location>
        <begin position="182"/>
        <end position="203"/>
    </location>
</feature>
<gene>
    <name evidence="8" type="ORF">K0B96_02535</name>
</gene>
<accession>A0A8F9TWU8</accession>
<dbReference type="InterPro" id="IPR036259">
    <property type="entry name" value="MFS_trans_sf"/>
</dbReference>
<feature type="domain" description="Major facilitator superfamily (MFS) profile" evidence="7">
    <location>
        <begin position="238"/>
        <end position="419"/>
    </location>
</feature>
<feature type="transmembrane region" description="Helical" evidence="6">
    <location>
        <begin position="328"/>
        <end position="351"/>
    </location>
</feature>
<dbReference type="InterPro" id="IPR024671">
    <property type="entry name" value="Atg22-like"/>
</dbReference>
<dbReference type="Pfam" id="PF11700">
    <property type="entry name" value="ATG22"/>
    <property type="match status" value="1"/>
</dbReference>
<feature type="transmembrane region" description="Helical" evidence="6">
    <location>
        <begin position="363"/>
        <end position="385"/>
    </location>
</feature>
<feature type="transmembrane region" description="Helical" evidence="6">
    <location>
        <begin position="300"/>
        <end position="322"/>
    </location>
</feature>
<feature type="transmembrane region" description="Helical" evidence="6">
    <location>
        <begin position="115"/>
        <end position="140"/>
    </location>
</feature>
<feature type="transmembrane region" description="Helical" evidence="6">
    <location>
        <begin position="20"/>
        <end position="47"/>
    </location>
</feature>
<keyword evidence="9" id="KW-1185">Reference proteome</keyword>
<reference evidence="8" key="1">
    <citation type="submission" date="2021-08" db="EMBL/GenBank/DDBJ databases">
        <title>Genome of a novel bacterium of the phylum Verrucomicrobia, Oleiharenicola sp. KSB-15.</title>
        <authorList>
            <person name="Chung J.-H."/>
            <person name="Ahn J.-H."/>
            <person name="Yoon Y."/>
            <person name="Kim D.-Y."/>
            <person name="An S.-H."/>
            <person name="Park I."/>
            <person name="Yeon J."/>
        </authorList>
    </citation>
    <scope>NUCLEOTIDE SEQUENCE</scope>
    <source>
        <strain evidence="8">KSB-15</strain>
    </source>
</reference>
<dbReference type="InterPro" id="IPR020846">
    <property type="entry name" value="MFS_dom"/>
</dbReference>
<protein>
    <submittedName>
        <fullName evidence="8">MFS transporter</fullName>
    </submittedName>
</protein>
<dbReference type="PANTHER" id="PTHR23519">
    <property type="entry name" value="AUTOPHAGY-RELATED PROTEIN 22"/>
    <property type="match status" value="1"/>
</dbReference>
<dbReference type="Gene3D" id="1.20.1250.20">
    <property type="entry name" value="MFS general substrate transporter like domains"/>
    <property type="match status" value="2"/>
</dbReference>
<comment type="subcellular location">
    <subcellularLocation>
        <location evidence="1">Endomembrane system</location>
        <topology evidence="1">Multi-pass membrane protein</topology>
    </subcellularLocation>
</comment>
<keyword evidence="5 6" id="KW-0472">Membrane</keyword>
<proteinExistence type="predicted"/>
<evidence type="ECO:0000256" key="6">
    <source>
        <dbReference type="SAM" id="Phobius"/>
    </source>
</evidence>
<dbReference type="AlphaFoldDB" id="A0A8F9TWU8"/>
<feature type="transmembrane region" description="Helical" evidence="6">
    <location>
        <begin position="59"/>
        <end position="79"/>
    </location>
</feature>
<name>A0A8F9TWU8_9BACT</name>
<feature type="transmembrane region" description="Helical" evidence="6">
    <location>
        <begin position="391"/>
        <end position="414"/>
    </location>
</feature>